<comment type="cofactor">
    <cofactor evidence="1">
        <name>Zn(2+)</name>
        <dbReference type="ChEBI" id="CHEBI:29105"/>
    </cofactor>
</comment>
<evidence type="ECO:0000259" key="5">
    <source>
        <dbReference type="SMART" id="SM00849"/>
    </source>
</evidence>
<organism evidence="6 7">
    <name type="scientific">Streptococcus hyointestinalis</name>
    <dbReference type="NCBI Taxonomy" id="1337"/>
    <lineage>
        <taxon>Bacteria</taxon>
        <taxon>Bacillati</taxon>
        <taxon>Bacillota</taxon>
        <taxon>Bacilli</taxon>
        <taxon>Lactobacillales</taxon>
        <taxon>Streptococcaceae</taxon>
        <taxon>Streptococcus</taxon>
    </lineage>
</organism>
<evidence type="ECO:0000256" key="4">
    <source>
        <dbReference type="ARBA" id="ARBA00022833"/>
    </source>
</evidence>
<evidence type="ECO:0000313" key="7">
    <source>
        <dbReference type="Proteomes" id="UP000254924"/>
    </source>
</evidence>
<dbReference type="AlphaFoldDB" id="A0A380KC69"/>
<evidence type="ECO:0000256" key="3">
    <source>
        <dbReference type="ARBA" id="ARBA00022801"/>
    </source>
</evidence>
<keyword evidence="3 6" id="KW-0378">Hydrolase</keyword>
<keyword evidence="4" id="KW-0862">Zinc</keyword>
<name>A0A380KC69_9STRE</name>
<evidence type="ECO:0000256" key="2">
    <source>
        <dbReference type="ARBA" id="ARBA00022723"/>
    </source>
</evidence>
<dbReference type="InterPro" id="IPR051453">
    <property type="entry name" value="MBL_Glyoxalase_II"/>
</dbReference>
<dbReference type="EMBL" id="UHFN01000007">
    <property type="protein sequence ID" value="SUN62561.1"/>
    <property type="molecule type" value="Genomic_DNA"/>
</dbReference>
<accession>A0A380KC69</accession>
<gene>
    <name evidence="6" type="ORF">NCTC12224_01955</name>
</gene>
<evidence type="ECO:0000256" key="1">
    <source>
        <dbReference type="ARBA" id="ARBA00001947"/>
    </source>
</evidence>
<reference evidence="6 7" key="1">
    <citation type="submission" date="2018-06" db="EMBL/GenBank/DDBJ databases">
        <authorList>
            <consortium name="Pathogen Informatics"/>
            <person name="Doyle S."/>
        </authorList>
    </citation>
    <scope>NUCLEOTIDE SEQUENCE [LARGE SCALE GENOMIC DNA]</scope>
    <source>
        <strain evidence="6 7">NCTC12224</strain>
    </source>
</reference>
<dbReference type="Proteomes" id="UP000254924">
    <property type="component" value="Unassembled WGS sequence"/>
</dbReference>
<dbReference type="InterPro" id="IPR001279">
    <property type="entry name" value="Metallo-B-lactamas"/>
</dbReference>
<dbReference type="PANTHER" id="PTHR46233">
    <property type="entry name" value="HYDROXYACYLGLUTATHIONE HYDROLASE GLOC"/>
    <property type="match status" value="1"/>
</dbReference>
<dbReference type="SMART" id="SM00849">
    <property type="entry name" value="Lactamase_B"/>
    <property type="match status" value="1"/>
</dbReference>
<evidence type="ECO:0000313" key="6">
    <source>
        <dbReference type="EMBL" id="SUN62561.1"/>
    </source>
</evidence>
<dbReference type="GO" id="GO:0016787">
    <property type="term" value="F:hydrolase activity"/>
    <property type="evidence" value="ECO:0007669"/>
    <property type="project" value="UniProtKB-KW"/>
</dbReference>
<dbReference type="Pfam" id="PF00753">
    <property type="entry name" value="Lactamase_B"/>
    <property type="match status" value="1"/>
</dbReference>
<dbReference type="SUPFAM" id="SSF56281">
    <property type="entry name" value="Metallo-hydrolase/oxidoreductase"/>
    <property type="match status" value="1"/>
</dbReference>
<dbReference type="InterPro" id="IPR036866">
    <property type="entry name" value="RibonucZ/Hydroxyglut_hydro"/>
</dbReference>
<keyword evidence="2" id="KW-0479">Metal-binding</keyword>
<dbReference type="CDD" id="cd06262">
    <property type="entry name" value="metallo-hydrolase-like_MBL-fold"/>
    <property type="match status" value="1"/>
</dbReference>
<protein>
    <submittedName>
        <fullName evidence="6">Hydrolase</fullName>
    </submittedName>
</protein>
<proteinExistence type="predicted"/>
<dbReference type="Gene3D" id="3.60.15.10">
    <property type="entry name" value="Ribonuclease Z/Hydroxyacylglutathione hydrolase-like"/>
    <property type="match status" value="1"/>
</dbReference>
<feature type="domain" description="Metallo-beta-lactamase" evidence="5">
    <location>
        <begin position="14"/>
        <end position="196"/>
    </location>
</feature>
<sequence length="214" mass="24259">MGMEIKRTLNAIARENTYYLINDSHVLLVDPGSDYASIYETLVTIGKPIAVILLTHTHYDHIMSIDLVRRDFDNPPVYVSEKEASWLGSPVDNLSGMPRHDDMIDVVIKPADYFFEIGKTYQLGGFTFEVRETPGHSIGGVSFVFEREELVLSGDALFRESIGRYDLPTGNRELLLESIKTQLFTLPNHYTVYPGHGFDTTIGHEKHFNPFFAD</sequence>
<dbReference type="PANTHER" id="PTHR46233:SF3">
    <property type="entry name" value="HYDROXYACYLGLUTATHIONE HYDROLASE GLOC"/>
    <property type="match status" value="1"/>
</dbReference>
<keyword evidence="7" id="KW-1185">Reference proteome</keyword>
<dbReference type="GO" id="GO:0046872">
    <property type="term" value="F:metal ion binding"/>
    <property type="evidence" value="ECO:0007669"/>
    <property type="project" value="UniProtKB-KW"/>
</dbReference>